<gene>
    <name evidence="2" type="ordered locus">sce4103</name>
</gene>
<protein>
    <submittedName>
        <fullName evidence="2">ABC transporter, periplasmic substrate-binding protein</fullName>
    </submittedName>
</protein>
<evidence type="ECO:0000259" key="1">
    <source>
        <dbReference type="Pfam" id="PF09084"/>
    </source>
</evidence>
<evidence type="ECO:0000313" key="2">
    <source>
        <dbReference type="EMBL" id="CAN94266.1"/>
    </source>
</evidence>
<proteinExistence type="predicted"/>
<accession>A9EVX5</accession>
<dbReference type="HOGENOM" id="CLU_028871_5_0_7"/>
<dbReference type="eggNOG" id="COG0715">
    <property type="taxonomic scope" value="Bacteria"/>
</dbReference>
<dbReference type="InterPro" id="IPR015168">
    <property type="entry name" value="SsuA/THI5"/>
</dbReference>
<reference evidence="2 3" key="1">
    <citation type="journal article" date="2007" name="Nat. Biotechnol.">
        <title>Complete genome sequence of the myxobacterium Sorangium cellulosum.</title>
        <authorList>
            <person name="Schneiker S."/>
            <person name="Perlova O."/>
            <person name="Kaiser O."/>
            <person name="Gerth K."/>
            <person name="Alici A."/>
            <person name="Altmeyer M.O."/>
            <person name="Bartels D."/>
            <person name="Bekel T."/>
            <person name="Beyer S."/>
            <person name="Bode E."/>
            <person name="Bode H.B."/>
            <person name="Bolten C.J."/>
            <person name="Choudhuri J.V."/>
            <person name="Doss S."/>
            <person name="Elnakady Y.A."/>
            <person name="Frank B."/>
            <person name="Gaigalat L."/>
            <person name="Goesmann A."/>
            <person name="Groeger C."/>
            <person name="Gross F."/>
            <person name="Jelsbak L."/>
            <person name="Jelsbak L."/>
            <person name="Kalinowski J."/>
            <person name="Kegler C."/>
            <person name="Knauber T."/>
            <person name="Konietzny S."/>
            <person name="Kopp M."/>
            <person name="Krause L."/>
            <person name="Krug D."/>
            <person name="Linke B."/>
            <person name="Mahmud T."/>
            <person name="Martinez-Arias R."/>
            <person name="McHardy A.C."/>
            <person name="Merai M."/>
            <person name="Meyer F."/>
            <person name="Mormann S."/>
            <person name="Munoz-Dorado J."/>
            <person name="Perez J."/>
            <person name="Pradella S."/>
            <person name="Rachid S."/>
            <person name="Raddatz G."/>
            <person name="Rosenau F."/>
            <person name="Rueckert C."/>
            <person name="Sasse F."/>
            <person name="Scharfe M."/>
            <person name="Schuster S.C."/>
            <person name="Suen G."/>
            <person name="Treuner-Lange A."/>
            <person name="Velicer G.J."/>
            <person name="Vorholter F.-J."/>
            <person name="Weissman K.J."/>
            <person name="Welch R.D."/>
            <person name="Wenzel S.C."/>
            <person name="Whitworth D.E."/>
            <person name="Wilhelm S."/>
            <person name="Wittmann C."/>
            <person name="Bloecker H."/>
            <person name="Puehler A."/>
            <person name="Mueller R."/>
        </authorList>
    </citation>
    <scope>NUCLEOTIDE SEQUENCE [LARGE SCALE GENOMIC DNA]</scope>
    <source>
        <strain evidence="3">So ce56</strain>
    </source>
</reference>
<dbReference type="STRING" id="448385.sce4103"/>
<keyword evidence="3" id="KW-1185">Reference proteome</keyword>
<name>A9EVX5_SORC5</name>
<dbReference type="PANTHER" id="PTHR30024:SF42">
    <property type="entry name" value="ALIPHATIC SULFONATES-BINDING PROTEIN-RELATED"/>
    <property type="match status" value="1"/>
</dbReference>
<evidence type="ECO:0000313" key="3">
    <source>
        <dbReference type="Proteomes" id="UP000002139"/>
    </source>
</evidence>
<dbReference type="Proteomes" id="UP000002139">
    <property type="component" value="Chromosome"/>
</dbReference>
<dbReference type="PANTHER" id="PTHR30024">
    <property type="entry name" value="ALIPHATIC SULFONATES-BINDING PROTEIN-RELATED"/>
    <property type="match status" value="1"/>
</dbReference>
<feature type="domain" description="SsuA/THI5-like" evidence="1">
    <location>
        <begin position="103"/>
        <end position="290"/>
    </location>
</feature>
<dbReference type="Pfam" id="PF09084">
    <property type="entry name" value="NMT1"/>
    <property type="match status" value="1"/>
</dbReference>
<organism evidence="2 3">
    <name type="scientific">Sorangium cellulosum (strain So ce56)</name>
    <name type="common">Polyangium cellulosum (strain So ce56)</name>
    <dbReference type="NCBI Taxonomy" id="448385"/>
    <lineage>
        <taxon>Bacteria</taxon>
        <taxon>Pseudomonadati</taxon>
        <taxon>Myxococcota</taxon>
        <taxon>Polyangia</taxon>
        <taxon>Polyangiales</taxon>
        <taxon>Polyangiaceae</taxon>
        <taxon>Sorangium</taxon>
    </lineage>
</organism>
<dbReference type="Gene3D" id="3.40.190.10">
    <property type="entry name" value="Periplasmic binding protein-like II"/>
    <property type="match status" value="2"/>
</dbReference>
<dbReference type="KEGG" id="scl:sce4103"/>
<dbReference type="SUPFAM" id="SSF53850">
    <property type="entry name" value="Periplasmic binding protein-like II"/>
    <property type="match status" value="1"/>
</dbReference>
<dbReference type="EMBL" id="AM746676">
    <property type="protein sequence ID" value="CAN94266.1"/>
    <property type="molecule type" value="Genomic_DNA"/>
</dbReference>
<dbReference type="AlphaFoldDB" id="A9EVX5"/>
<sequence length="370" mass="40228">MYSSGYSSNIADMAAPHPLPADLLRAASRAVLLFALLVSCGAAGCSRDGASRASAAGAEGELETLELRYQGNNGTVSPIELAEDLGYLAPIRLHFVGSTVSGPQSVQAVVTGDTDFGGAFNGAIIKLIAAKAPIIAVAGYYGVDEQRQSGFYVLNDSPLRTARDLLDKTISMNTLGAHSEFMVKEFLSRGQLTPEEARRVTLLVVPPVNGEQLLREKQVDVAALGDIYRDRALERGGIRSLFSDYELYGKFTAGSYVMKTSFIKENPKTARRFVEATAKAIEWARDTPRETVVARCIALMKKRGRNEEDSAIKFWRSYGVAGKGGLIAERDFQVWIDWMVKSGELKPGEIALSRVYTNELNPYANDQAAK</sequence>